<dbReference type="EMBL" id="JAJBZT010000010">
    <property type="protein sequence ID" value="MCB6184859.1"/>
    <property type="molecule type" value="Genomic_DNA"/>
</dbReference>
<name>A0ABS8D9G8_9NEIS</name>
<keyword evidence="4" id="KW-1185">Reference proteome</keyword>
<keyword evidence="1" id="KW-0812">Transmembrane</keyword>
<keyword evidence="1" id="KW-0472">Membrane</keyword>
<feature type="signal peptide" evidence="2">
    <location>
        <begin position="1"/>
        <end position="23"/>
    </location>
</feature>
<evidence type="ECO:0000313" key="4">
    <source>
        <dbReference type="Proteomes" id="UP001165395"/>
    </source>
</evidence>
<sequence>MPNIAKPLLLILCTLLFITACNRKPDTELTPDELSKKYGKVLAMQFHLNGDEIDEMVKNGRSEFGIKKTRMGNWQLQSMPLEATEAGRVLLHVKGHAKQDGAVALSFWTFWTDNGKVGPGLFEKDLKAGDTIDKLLVGEQVYMTSAGRVAPSLDLQKLENLQLESLDVYVLKGRNASEHNWVYFYFLPALVFAIFGFWLKRRN</sequence>
<comment type="caution">
    <text evidence="3">The sequence shown here is derived from an EMBL/GenBank/DDBJ whole genome shotgun (WGS) entry which is preliminary data.</text>
</comment>
<evidence type="ECO:0000256" key="1">
    <source>
        <dbReference type="SAM" id="Phobius"/>
    </source>
</evidence>
<feature type="chain" id="PRO_5046033390" description="SURF1-like protein" evidence="2">
    <location>
        <begin position="24"/>
        <end position="203"/>
    </location>
</feature>
<gene>
    <name evidence="3" type="ORF">LIN78_15025</name>
</gene>
<dbReference type="RefSeq" id="WP_227181679.1">
    <property type="nucleotide sequence ID" value="NZ_JAJBZT010000010.1"/>
</dbReference>
<dbReference type="Proteomes" id="UP001165395">
    <property type="component" value="Unassembled WGS sequence"/>
</dbReference>
<evidence type="ECO:0000256" key="2">
    <source>
        <dbReference type="SAM" id="SignalP"/>
    </source>
</evidence>
<keyword evidence="2" id="KW-0732">Signal</keyword>
<protein>
    <recommendedName>
        <fullName evidence="5">SURF1-like protein</fullName>
    </recommendedName>
</protein>
<reference evidence="3" key="1">
    <citation type="submission" date="2021-10" db="EMBL/GenBank/DDBJ databases">
        <title>The complete genome sequence of Leeia sp. TBRC 13508.</title>
        <authorList>
            <person name="Charoenyingcharoen P."/>
            <person name="Yukphan P."/>
        </authorList>
    </citation>
    <scope>NUCLEOTIDE SEQUENCE</scope>
    <source>
        <strain evidence="3">TBRC 13508</strain>
    </source>
</reference>
<evidence type="ECO:0000313" key="3">
    <source>
        <dbReference type="EMBL" id="MCB6184859.1"/>
    </source>
</evidence>
<organism evidence="3 4">
    <name type="scientific">Leeia speluncae</name>
    <dbReference type="NCBI Taxonomy" id="2884804"/>
    <lineage>
        <taxon>Bacteria</taxon>
        <taxon>Pseudomonadati</taxon>
        <taxon>Pseudomonadota</taxon>
        <taxon>Betaproteobacteria</taxon>
        <taxon>Neisseriales</taxon>
        <taxon>Leeiaceae</taxon>
        <taxon>Leeia</taxon>
    </lineage>
</organism>
<evidence type="ECO:0008006" key="5">
    <source>
        <dbReference type="Google" id="ProtNLM"/>
    </source>
</evidence>
<keyword evidence="1" id="KW-1133">Transmembrane helix</keyword>
<feature type="transmembrane region" description="Helical" evidence="1">
    <location>
        <begin position="181"/>
        <end position="199"/>
    </location>
</feature>
<dbReference type="PROSITE" id="PS51257">
    <property type="entry name" value="PROKAR_LIPOPROTEIN"/>
    <property type="match status" value="1"/>
</dbReference>
<proteinExistence type="predicted"/>
<accession>A0ABS8D9G8</accession>